<proteinExistence type="predicted"/>
<keyword evidence="3" id="KW-0378">Hydrolase</keyword>
<dbReference type="Gene3D" id="2.70.70.10">
    <property type="entry name" value="Glucose Permease (Domain IIA)"/>
    <property type="match status" value="1"/>
</dbReference>
<dbReference type="EMBL" id="JYJA01000037">
    <property type="protein sequence ID" value="KJL41689.1"/>
    <property type="molecule type" value="Genomic_DNA"/>
</dbReference>
<evidence type="ECO:0000313" key="4">
    <source>
        <dbReference type="Proteomes" id="UP000034098"/>
    </source>
</evidence>
<dbReference type="SUPFAM" id="SSF51261">
    <property type="entry name" value="Duplicated hybrid motif"/>
    <property type="match status" value="1"/>
</dbReference>
<dbReference type="Pfam" id="PF01551">
    <property type="entry name" value="Peptidase_M23"/>
    <property type="match status" value="1"/>
</dbReference>
<dbReference type="GO" id="GO:0004222">
    <property type="term" value="F:metalloendopeptidase activity"/>
    <property type="evidence" value="ECO:0007669"/>
    <property type="project" value="TreeGrafter"/>
</dbReference>
<reference evidence="3 4" key="1">
    <citation type="submission" date="2015-02" db="EMBL/GenBank/DDBJ databases">
        <title>Draft genome sequences of ten Microbacterium spp. with emphasis on heavy metal contaminated environments.</title>
        <authorList>
            <person name="Corretto E."/>
        </authorList>
    </citation>
    <scope>NUCLEOTIDE SEQUENCE [LARGE SCALE GENOMIC DNA]</scope>
    <source>
        <strain evidence="3 4">DSM 8608</strain>
    </source>
</reference>
<sequence length="203" mass="20805">MGAPVITAAALNSRTGRKILTGALLIVTLVAALVLTPLLVIPFAVAGSAAGSVPTKVEAVPVASGEWAFPLAGFYSKGRGFGYNPVHGCGYCSTNHQGYDMAQGCGATIYAAGPGRVITAGSWQGYGNTVRIDHGDALVTLYGHMQWGSLRVSVGDQVTSGTPLGAEGNTGKSFGCHLHFEVQKSGTPVAPEPFMASQGLQLK</sequence>
<dbReference type="CDD" id="cd12797">
    <property type="entry name" value="M23_peptidase"/>
    <property type="match status" value="1"/>
</dbReference>
<dbReference type="PATRIC" id="fig|69370.6.peg.2968"/>
<accession>A0A0M2HAK4</accession>
<gene>
    <name evidence="3" type="primary">envC</name>
    <name evidence="3" type="ORF">RS82_02919</name>
</gene>
<dbReference type="InterPro" id="IPR016047">
    <property type="entry name" value="M23ase_b-sheet_dom"/>
</dbReference>
<keyword evidence="1" id="KW-1133">Transmembrane helix</keyword>
<comment type="caution">
    <text evidence="3">The sequence shown here is derived from an EMBL/GenBank/DDBJ whole genome shotgun (WGS) entry which is preliminary data.</text>
</comment>
<keyword evidence="1" id="KW-0812">Transmembrane</keyword>
<dbReference type="PANTHER" id="PTHR21666">
    <property type="entry name" value="PEPTIDASE-RELATED"/>
    <property type="match status" value="1"/>
</dbReference>
<dbReference type="Proteomes" id="UP000034098">
    <property type="component" value="Unassembled WGS sequence"/>
</dbReference>
<dbReference type="InterPro" id="IPR011055">
    <property type="entry name" value="Dup_hybrid_motif"/>
</dbReference>
<feature type="transmembrane region" description="Helical" evidence="1">
    <location>
        <begin position="23"/>
        <end position="45"/>
    </location>
</feature>
<evidence type="ECO:0000256" key="1">
    <source>
        <dbReference type="SAM" id="Phobius"/>
    </source>
</evidence>
<evidence type="ECO:0000259" key="2">
    <source>
        <dbReference type="Pfam" id="PF01551"/>
    </source>
</evidence>
<dbReference type="InterPro" id="IPR050570">
    <property type="entry name" value="Cell_wall_metabolism_enzyme"/>
</dbReference>
<protein>
    <submittedName>
        <fullName evidence="3">Murein hydrolase activator EnvC</fullName>
    </submittedName>
</protein>
<dbReference type="OrthoDB" id="1099523at2"/>
<organism evidence="3 4">
    <name type="scientific">Microbacterium trichothecenolyticum</name>
    <name type="common">Aureobacterium trichothecenolyticum</name>
    <dbReference type="NCBI Taxonomy" id="69370"/>
    <lineage>
        <taxon>Bacteria</taxon>
        <taxon>Bacillati</taxon>
        <taxon>Actinomycetota</taxon>
        <taxon>Actinomycetes</taxon>
        <taxon>Micrococcales</taxon>
        <taxon>Microbacteriaceae</taxon>
        <taxon>Microbacterium</taxon>
    </lineage>
</organism>
<dbReference type="PANTHER" id="PTHR21666:SF270">
    <property type="entry name" value="MUREIN HYDROLASE ACTIVATOR ENVC"/>
    <property type="match status" value="1"/>
</dbReference>
<name>A0A0M2HAK4_MICTR</name>
<evidence type="ECO:0000313" key="3">
    <source>
        <dbReference type="EMBL" id="KJL41689.1"/>
    </source>
</evidence>
<dbReference type="AlphaFoldDB" id="A0A0M2HAK4"/>
<keyword evidence="1" id="KW-0472">Membrane</keyword>
<feature type="domain" description="M23ase beta-sheet core" evidence="2">
    <location>
        <begin position="95"/>
        <end position="191"/>
    </location>
</feature>
<keyword evidence="4" id="KW-1185">Reference proteome</keyword>